<dbReference type="Pfam" id="PF04471">
    <property type="entry name" value="Mrr_cat"/>
    <property type="match status" value="1"/>
</dbReference>
<dbReference type="SUPFAM" id="SSF81901">
    <property type="entry name" value="HCP-like"/>
    <property type="match status" value="5"/>
</dbReference>
<dbReference type="Proteomes" id="UP000198733">
    <property type="component" value="Unassembled WGS sequence"/>
</dbReference>
<feature type="domain" description="Restriction endonuclease type IV Mrr" evidence="1">
    <location>
        <begin position="12"/>
        <end position="119"/>
    </location>
</feature>
<evidence type="ECO:0000313" key="3">
    <source>
        <dbReference type="Proteomes" id="UP000198733"/>
    </source>
</evidence>
<comment type="caution">
    <text evidence="2">The sequence shown here is derived from an EMBL/GenBank/DDBJ whole genome shotgun (WGS) entry which is preliminary data.</text>
</comment>
<dbReference type="InterPro" id="IPR011335">
    <property type="entry name" value="Restrct_endonuc-II-like"/>
</dbReference>
<sequence>MVHKHITIDVIDLMTGIEFEEFISDLFTKMGFTCEITQYSKDQGIDVIALKNGSGFAIQTKRYKESSKVPNSAIQEVVAGLNYYNIEKGIVVTNSYFTESAKDLSKSNNIILWDRSELQLRINQYYSEIDNALLSETESLERKYLLGKIAFQNFKNKDAARWLYEPAQYQYKDARHIFSESLYLIARNEYHKKKAIRWYTLASKYGNLDAQKQITLLSYKLGMEYKNNNNNEKSVNWFLYSARNGDVKSQYQLGMNFFNTKSFSKSIKWFSLASNNGCKDATSMLNLLLTLIEAEQGNKEAQNSVGEIYSSGDIIDKDLELAHYWFESSSKEGHRDAKRKLPTLQFEIGQYYYNGTVPYNKDNNNALKWFTLASENGHKNASVWRKYLLLLTKATKGNAEAQFEIWDMITQDDNQLLSPDEEAFNWLVLSAENGYERAQFVLAKHYEYIHRTSDAIKWYKILAEKSDELAQLKLGDYYFYNSNNNRVYLLEALKWFKKLLKNTDNLIAKERIPSIQYRIAEQLLEDSPSIITMEEALEWYNHAVKNGSSIAKEKLDITKYKLAQQYLETSEEQLYGLQLLRELADTGNQQAQKEIGDIYFEGKLGISNLKEALKWYTLAAENDYFIAREKMNKTKYKLAQQYLDTGEVQLYGLQLLRELADTGNQQAQKEIGDIYFEGKLGTSNLKEALKWYTLAAENDYFIAKEKMDITKYKLAHQHLETDEEQLNGLQLLQELADTGNQQAQIEIGDIYFEGKLVRSNLKEALKWYTLAAENNCSIAIERKKYLFLLLEATNNNPEAQYQVWEKYRKEPSQILLDKKPLEWLLLSAENGYEQAQLTAGEYLLDNQNVLDGLKWLRVVGKKGNWVAQTRLANYYENSNDRREFIKWYTRLAETGDELAQFKLVEYYEENEETNEALRWYTVLAERGNISAQYKLGEYHFNNNPLSIESLIESLKWLEILTKNGGSAKNLIPKVFNSLAENIIKNNPNPLEEIIRLYKNKVGRTNLNEMQSSNNYNLAQQYLDTKDEQSIGLELLQELAGNGDQNAQLEVGHIYYDGRIIKRNVRKALKWYVLAGIQGVREAQYLVAKINYYGQIRESDNNKEVAYEWYKLVSSTGHLKSKLMCQIILAEKGDRNVQFQLGKSYEEGLLGETNFEEAIAWYKEAADRGHNKAQWKVNNHFYKIGMDYYRDNFSNVEENKKKAFYFFKNAAKFGNKEAQYFVGKMLREGDGVEINKSESLKWLEMAASNGSKKAKLMIRLDF</sequence>
<dbReference type="InterPro" id="IPR006597">
    <property type="entry name" value="Sel1-like"/>
</dbReference>
<dbReference type="SUPFAM" id="SSF52980">
    <property type="entry name" value="Restriction endonuclease-like"/>
    <property type="match status" value="1"/>
</dbReference>
<organism evidence="2 3">
    <name type="scientific">Virgibacillus subterraneus</name>
    <dbReference type="NCBI Taxonomy" id="621109"/>
    <lineage>
        <taxon>Bacteria</taxon>
        <taxon>Bacillati</taxon>
        <taxon>Bacillota</taxon>
        <taxon>Bacilli</taxon>
        <taxon>Bacillales</taxon>
        <taxon>Bacillaceae</taxon>
        <taxon>Virgibacillus</taxon>
    </lineage>
</organism>
<dbReference type="PANTHER" id="PTHR11102">
    <property type="entry name" value="SEL-1-LIKE PROTEIN"/>
    <property type="match status" value="1"/>
</dbReference>
<keyword evidence="3" id="KW-1185">Reference proteome</keyword>
<dbReference type="Gene3D" id="1.25.40.10">
    <property type="entry name" value="Tetratricopeptide repeat domain"/>
    <property type="match status" value="8"/>
</dbReference>
<reference evidence="2 3" key="1">
    <citation type="submission" date="2016-10" db="EMBL/GenBank/DDBJ databases">
        <authorList>
            <person name="Varghese N."/>
            <person name="Submissions S."/>
        </authorList>
    </citation>
    <scope>NUCLEOTIDE SEQUENCE [LARGE SCALE GENOMIC DNA]</scope>
    <source>
        <strain evidence="2 3">CGMCC 1.7734</strain>
    </source>
</reference>
<evidence type="ECO:0000313" key="2">
    <source>
        <dbReference type="EMBL" id="SEQ47005.1"/>
    </source>
</evidence>
<dbReference type="EMBL" id="FOEH01000003">
    <property type="protein sequence ID" value="SEQ47005.1"/>
    <property type="molecule type" value="Genomic_DNA"/>
</dbReference>
<protein>
    <submittedName>
        <fullName evidence="2">Sel1 repeat-containing protein</fullName>
    </submittedName>
</protein>
<dbReference type="InterPro" id="IPR011856">
    <property type="entry name" value="tRNA_endonuc-like_dom_sf"/>
</dbReference>
<name>A0A1H9GA19_9BACI</name>
<gene>
    <name evidence="2" type="ORF">SAMN05216232_2528</name>
</gene>
<dbReference type="RefSeq" id="WP_092504693.1">
    <property type="nucleotide sequence ID" value="NZ_FOEH01000003.1"/>
</dbReference>
<accession>A0A1H9GA19</accession>
<dbReference type="Gene3D" id="3.40.1350.10">
    <property type="match status" value="1"/>
</dbReference>
<dbReference type="InterPro" id="IPR007560">
    <property type="entry name" value="Restrct_endonuc_IV_Mrr"/>
</dbReference>
<dbReference type="PANTHER" id="PTHR11102:SF160">
    <property type="entry name" value="ERAD-ASSOCIATED E3 UBIQUITIN-PROTEIN LIGASE COMPONENT HRD3"/>
    <property type="match status" value="1"/>
</dbReference>
<proteinExistence type="predicted"/>
<dbReference type="InterPro" id="IPR050767">
    <property type="entry name" value="Sel1_AlgK"/>
</dbReference>
<dbReference type="InterPro" id="IPR011990">
    <property type="entry name" value="TPR-like_helical_dom_sf"/>
</dbReference>
<evidence type="ECO:0000259" key="1">
    <source>
        <dbReference type="Pfam" id="PF04471"/>
    </source>
</evidence>
<dbReference type="SMART" id="SM00671">
    <property type="entry name" value="SEL1"/>
    <property type="match status" value="19"/>
</dbReference>
<dbReference type="Pfam" id="PF08238">
    <property type="entry name" value="Sel1"/>
    <property type="match status" value="14"/>
</dbReference>